<organism evidence="5 6">
    <name type="scientific">Pigmentiphaga daeguensis</name>
    <dbReference type="NCBI Taxonomy" id="414049"/>
    <lineage>
        <taxon>Bacteria</taxon>
        <taxon>Pseudomonadati</taxon>
        <taxon>Pseudomonadota</taxon>
        <taxon>Betaproteobacteria</taxon>
        <taxon>Burkholderiales</taxon>
        <taxon>Alcaligenaceae</taxon>
        <taxon>Pigmentiphaga</taxon>
    </lineage>
</organism>
<dbReference type="EMBL" id="BAAAEN010000001">
    <property type="protein sequence ID" value="GAA0489314.1"/>
    <property type="molecule type" value="Genomic_DNA"/>
</dbReference>
<dbReference type="InterPro" id="IPR003018">
    <property type="entry name" value="GAF"/>
</dbReference>
<sequence length="369" mass="40811">MSPPAMSSPRPTGQALARLHQLACLDVGGPQLIQPMLEAMHPLIGFESGGYFYPDGNGELEAHMEDADVQASVPEHFDPRILRSENEMFHNSLRAARDIVLHGHGPRTMGQMLRASHVDLRRSDYYNVVMRPARVADWLCLALRAPQGQGIGMLFLFRPPGAPPFRPEEIATLARLEPHLAHALQPGELDAQDSEIHRQGLLVATPQGRPLWISPDAEALMPLAFGWRWRRGAALPPALQSLVQRLAPRAGADCAPPRHELHNAHGWFSLRATHLAAASGDGEAIGIHITQRVPRGLRLWSALGALRLPPRQHELAYWLARGVPESQIARRLGISANTVVYHRRQLYNRLGAGNRAELLARLEPGGHRR</sequence>
<dbReference type="InterPro" id="IPR029016">
    <property type="entry name" value="GAF-like_dom_sf"/>
</dbReference>
<feature type="domain" description="HTH luxR-type" evidence="4">
    <location>
        <begin position="301"/>
        <end position="366"/>
    </location>
</feature>
<protein>
    <recommendedName>
        <fullName evidence="4">HTH luxR-type domain-containing protein</fullName>
    </recommendedName>
</protein>
<evidence type="ECO:0000256" key="3">
    <source>
        <dbReference type="ARBA" id="ARBA00023163"/>
    </source>
</evidence>
<dbReference type="CDD" id="cd06170">
    <property type="entry name" value="LuxR_C_like"/>
    <property type="match status" value="1"/>
</dbReference>
<dbReference type="SMART" id="SM00421">
    <property type="entry name" value="HTH_LUXR"/>
    <property type="match status" value="1"/>
</dbReference>
<keyword evidence="1" id="KW-0805">Transcription regulation</keyword>
<evidence type="ECO:0000256" key="1">
    <source>
        <dbReference type="ARBA" id="ARBA00023015"/>
    </source>
</evidence>
<dbReference type="PANTHER" id="PTHR44688:SF16">
    <property type="entry name" value="DNA-BINDING TRANSCRIPTIONAL ACTIVATOR DEVR_DOSR"/>
    <property type="match status" value="1"/>
</dbReference>
<dbReference type="InterPro" id="IPR000792">
    <property type="entry name" value="Tscrpt_reg_LuxR_C"/>
</dbReference>
<keyword evidence="6" id="KW-1185">Reference proteome</keyword>
<dbReference type="PROSITE" id="PS50043">
    <property type="entry name" value="HTH_LUXR_2"/>
    <property type="match status" value="1"/>
</dbReference>
<comment type="caution">
    <text evidence="5">The sequence shown here is derived from an EMBL/GenBank/DDBJ whole genome shotgun (WGS) entry which is preliminary data.</text>
</comment>
<dbReference type="Proteomes" id="UP001501706">
    <property type="component" value="Unassembled WGS sequence"/>
</dbReference>
<proteinExistence type="predicted"/>
<gene>
    <name evidence="5" type="ORF">GCM10009097_00890</name>
</gene>
<dbReference type="SUPFAM" id="SSF46894">
    <property type="entry name" value="C-terminal effector domain of the bipartite response regulators"/>
    <property type="match status" value="1"/>
</dbReference>
<reference evidence="5 6" key="1">
    <citation type="journal article" date="2019" name="Int. J. Syst. Evol. Microbiol.">
        <title>The Global Catalogue of Microorganisms (GCM) 10K type strain sequencing project: providing services to taxonomists for standard genome sequencing and annotation.</title>
        <authorList>
            <consortium name="The Broad Institute Genomics Platform"/>
            <consortium name="The Broad Institute Genome Sequencing Center for Infectious Disease"/>
            <person name="Wu L."/>
            <person name="Ma J."/>
        </authorList>
    </citation>
    <scope>NUCLEOTIDE SEQUENCE [LARGE SCALE GENOMIC DNA]</scope>
    <source>
        <strain evidence="5 6">JCM 14330</strain>
    </source>
</reference>
<dbReference type="InterPro" id="IPR036388">
    <property type="entry name" value="WH-like_DNA-bd_sf"/>
</dbReference>
<dbReference type="PRINTS" id="PR00038">
    <property type="entry name" value="HTHLUXR"/>
</dbReference>
<dbReference type="PANTHER" id="PTHR44688">
    <property type="entry name" value="DNA-BINDING TRANSCRIPTIONAL ACTIVATOR DEVR_DOSR"/>
    <property type="match status" value="1"/>
</dbReference>
<dbReference type="Pfam" id="PF00196">
    <property type="entry name" value="GerE"/>
    <property type="match status" value="1"/>
</dbReference>
<dbReference type="Pfam" id="PF01590">
    <property type="entry name" value="GAF"/>
    <property type="match status" value="1"/>
</dbReference>
<dbReference type="Gene3D" id="3.30.450.40">
    <property type="match status" value="1"/>
</dbReference>
<evidence type="ECO:0000313" key="6">
    <source>
        <dbReference type="Proteomes" id="UP001501706"/>
    </source>
</evidence>
<evidence type="ECO:0000259" key="4">
    <source>
        <dbReference type="PROSITE" id="PS50043"/>
    </source>
</evidence>
<dbReference type="InterPro" id="IPR016032">
    <property type="entry name" value="Sig_transdc_resp-reg_C-effctor"/>
</dbReference>
<keyword evidence="3" id="KW-0804">Transcription</keyword>
<name>A0ABN1B3S1_9BURK</name>
<dbReference type="SUPFAM" id="SSF55781">
    <property type="entry name" value="GAF domain-like"/>
    <property type="match status" value="1"/>
</dbReference>
<dbReference type="Gene3D" id="1.10.10.10">
    <property type="entry name" value="Winged helix-like DNA-binding domain superfamily/Winged helix DNA-binding domain"/>
    <property type="match status" value="1"/>
</dbReference>
<evidence type="ECO:0000256" key="2">
    <source>
        <dbReference type="ARBA" id="ARBA00023125"/>
    </source>
</evidence>
<accession>A0ABN1B3S1</accession>
<evidence type="ECO:0000313" key="5">
    <source>
        <dbReference type="EMBL" id="GAA0489314.1"/>
    </source>
</evidence>
<keyword evidence="2" id="KW-0238">DNA-binding</keyword>